<reference evidence="1" key="2">
    <citation type="journal article" date="2021" name="Genome Biol. Evol.">
        <title>Developing a high-quality reference genome for a parasitic bivalve with doubly uniparental inheritance (Bivalvia: Unionida).</title>
        <authorList>
            <person name="Smith C.H."/>
        </authorList>
    </citation>
    <scope>NUCLEOTIDE SEQUENCE</scope>
    <source>
        <strain evidence="1">CHS0354</strain>
        <tissue evidence="1">Mantle</tissue>
    </source>
</reference>
<reference evidence="1" key="3">
    <citation type="submission" date="2023-05" db="EMBL/GenBank/DDBJ databases">
        <authorList>
            <person name="Smith C.H."/>
        </authorList>
    </citation>
    <scope>NUCLEOTIDE SEQUENCE</scope>
    <source>
        <strain evidence="1">CHS0354</strain>
        <tissue evidence="1">Mantle</tissue>
    </source>
</reference>
<organism evidence="1 2">
    <name type="scientific">Potamilus streckersoni</name>
    <dbReference type="NCBI Taxonomy" id="2493646"/>
    <lineage>
        <taxon>Eukaryota</taxon>
        <taxon>Metazoa</taxon>
        <taxon>Spiralia</taxon>
        <taxon>Lophotrochozoa</taxon>
        <taxon>Mollusca</taxon>
        <taxon>Bivalvia</taxon>
        <taxon>Autobranchia</taxon>
        <taxon>Heteroconchia</taxon>
        <taxon>Palaeoheterodonta</taxon>
        <taxon>Unionida</taxon>
        <taxon>Unionoidea</taxon>
        <taxon>Unionidae</taxon>
        <taxon>Ambleminae</taxon>
        <taxon>Lampsilini</taxon>
        <taxon>Potamilus</taxon>
    </lineage>
</organism>
<accession>A0AAE0SEA8</accession>
<dbReference type="Proteomes" id="UP001195483">
    <property type="component" value="Unassembled WGS sequence"/>
</dbReference>
<evidence type="ECO:0000313" key="1">
    <source>
        <dbReference type="EMBL" id="KAK3590133.1"/>
    </source>
</evidence>
<comment type="caution">
    <text evidence="1">The sequence shown here is derived from an EMBL/GenBank/DDBJ whole genome shotgun (WGS) entry which is preliminary data.</text>
</comment>
<gene>
    <name evidence="1" type="ORF">CHS0354_041184</name>
</gene>
<keyword evidence="2" id="KW-1185">Reference proteome</keyword>
<dbReference type="AlphaFoldDB" id="A0AAE0SEA8"/>
<evidence type="ECO:0000313" key="2">
    <source>
        <dbReference type="Proteomes" id="UP001195483"/>
    </source>
</evidence>
<dbReference type="EMBL" id="JAEAOA010002345">
    <property type="protein sequence ID" value="KAK3590133.1"/>
    <property type="molecule type" value="Genomic_DNA"/>
</dbReference>
<protein>
    <submittedName>
        <fullName evidence="1">Uncharacterized protein</fullName>
    </submittedName>
</protein>
<reference evidence="1" key="1">
    <citation type="journal article" date="2021" name="Genome Biol. Evol.">
        <title>A High-Quality Reference Genome for a Parasitic Bivalve with Doubly Uniparental Inheritance (Bivalvia: Unionida).</title>
        <authorList>
            <person name="Smith C.H."/>
        </authorList>
    </citation>
    <scope>NUCLEOTIDE SEQUENCE</scope>
    <source>
        <strain evidence="1">CHS0354</strain>
    </source>
</reference>
<proteinExistence type="predicted"/>
<name>A0AAE0SEA8_9BIVA</name>
<sequence length="442" mass="50519">MSNMATSANITDSLAEHFNTLPMSETSRKELLECLDDISKNHRDLYVNITDAVQYAQTAKNRLHVNDIISYGIQFTSMINTIFQNVLPDNVRIIINVVLPICQLLFQKTETNPNIFTKCFDGLRQIMDDDVRHKCEGIKNKILGDVAYLTGIPPANKLSKEDRTVVMCCLGPNLIGEGSVQLGFIISKIKDIVRERRTDKFDVFLKYMELYCSLTTLHELLLLYQFAVLSAYSAPNANPVKNVLDQHRETDKSLFKDIRFLLKPRKETLRMHLKYNAHSCAIIGRFLNKHELLEDPSRFYDKVLQIFPEKRRNATLSLDSFFGWKFICCNKITNIENTVFQFRRSSEGAGNSCSIQPLSLSNHHITTGNLLSWLNIADGEPSEKGKWRLVELEPDAPDQPSSFVIVLDSTEDQCIYTDDMGIVKSKRLIDNDSGFYWTLNVL</sequence>